<protein>
    <submittedName>
        <fullName evidence="1">Uncharacterized protein</fullName>
    </submittedName>
</protein>
<gene>
    <name evidence="1" type="ORF">MVEG_12301</name>
</gene>
<keyword evidence="2" id="KW-1185">Reference proteome</keyword>
<proteinExistence type="predicted"/>
<accession>A0A086TIU5</accession>
<evidence type="ECO:0000313" key="1">
    <source>
        <dbReference type="EMBL" id="KFH61872.1"/>
    </source>
</evidence>
<dbReference type="EMBL" id="KN042436">
    <property type="protein sequence ID" value="KFH61872.1"/>
    <property type="molecule type" value="Genomic_DNA"/>
</dbReference>
<organism evidence="1 2">
    <name type="scientific">Podila verticillata NRRL 6337</name>
    <dbReference type="NCBI Taxonomy" id="1069443"/>
    <lineage>
        <taxon>Eukaryota</taxon>
        <taxon>Fungi</taxon>
        <taxon>Fungi incertae sedis</taxon>
        <taxon>Mucoromycota</taxon>
        <taxon>Mortierellomycotina</taxon>
        <taxon>Mortierellomycetes</taxon>
        <taxon>Mortierellales</taxon>
        <taxon>Mortierellaceae</taxon>
        <taxon>Podila</taxon>
    </lineage>
</organism>
<dbReference type="Proteomes" id="UP000243308">
    <property type="component" value="Unassembled WGS sequence"/>
</dbReference>
<dbReference type="OrthoDB" id="2438093at2759"/>
<reference evidence="1 2" key="1">
    <citation type="submission" date="2011-02" db="EMBL/GenBank/DDBJ databases">
        <title>The Genome Sequence of Mortierella verticillata NRRL 6337.</title>
        <authorList>
            <consortium name="The Broad Institute Genome Sequencing Platform"/>
            <person name="Russ C."/>
            <person name="Cuomo C."/>
            <person name="Burger G."/>
            <person name="Gray M.W."/>
            <person name="Holland P.W.H."/>
            <person name="King N."/>
            <person name="Lang F.B.F."/>
            <person name="Roger A.J."/>
            <person name="Ruiz-Trillo I."/>
            <person name="Young S.K."/>
            <person name="Zeng Q."/>
            <person name="Gargeya S."/>
            <person name="Alvarado L."/>
            <person name="Berlin A."/>
            <person name="Chapman S.B."/>
            <person name="Chen Z."/>
            <person name="Freedman E."/>
            <person name="Gellesch M."/>
            <person name="Goldberg J."/>
            <person name="Griggs A."/>
            <person name="Gujja S."/>
            <person name="Heilman E."/>
            <person name="Heiman D."/>
            <person name="Howarth C."/>
            <person name="Mehta T."/>
            <person name="Neiman D."/>
            <person name="Pearson M."/>
            <person name="Roberts A."/>
            <person name="Saif S."/>
            <person name="Shea T."/>
            <person name="Shenoy N."/>
            <person name="Sisk P."/>
            <person name="Stolte C."/>
            <person name="Sykes S."/>
            <person name="White J."/>
            <person name="Yandava C."/>
            <person name="Haas B."/>
            <person name="Nusbaum C."/>
            <person name="Birren B."/>
        </authorList>
    </citation>
    <scope>NUCLEOTIDE SEQUENCE [LARGE SCALE GENOMIC DNA]</scope>
    <source>
        <strain evidence="1 2">NRRL 6337</strain>
    </source>
</reference>
<evidence type="ECO:0000313" key="2">
    <source>
        <dbReference type="Proteomes" id="UP000243308"/>
    </source>
</evidence>
<name>A0A086TIU5_9FUNG</name>
<sequence length="157" mass="18042">MDLKWQPTPVTFTHHHIECRYGAYHQDIIADIHKLPDLPPQPPQNPVEITHALIRQLESSTLKLIAKIYCNFGLSHQEMNNRLGVLVYTIAAYFANKGNNKKLDNLLRDQVFEMLPLKEIHRLVLVTHNQSRHHVVSLILDPDTDGLFVLGNNTINK</sequence>
<dbReference type="AlphaFoldDB" id="A0A086TIU5"/>